<evidence type="ECO:0000313" key="6">
    <source>
        <dbReference type="EMBL" id="MSS15110.1"/>
    </source>
</evidence>
<keyword evidence="2" id="KW-0342">GTP-binding</keyword>
<dbReference type="InterPro" id="IPR023873">
    <property type="entry name" value="FeFe-hyd_GTPase_HydF"/>
</dbReference>
<dbReference type="CDD" id="cd00880">
    <property type="entry name" value="Era_like"/>
    <property type="match status" value="1"/>
</dbReference>
<dbReference type="InterPro" id="IPR040644">
    <property type="entry name" value="HydF_tetramer"/>
</dbReference>
<dbReference type="RefSeq" id="WP_154525618.1">
    <property type="nucleotide sequence ID" value="NZ_VULZ01000008.1"/>
</dbReference>
<dbReference type="EMBL" id="VULZ01000008">
    <property type="protein sequence ID" value="MSS15110.1"/>
    <property type="molecule type" value="Genomic_DNA"/>
</dbReference>
<dbReference type="NCBIfam" id="TIGR03918">
    <property type="entry name" value="GTP_HydF"/>
    <property type="match status" value="1"/>
</dbReference>
<dbReference type="SUPFAM" id="SSF52540">
    <property type="entry name" value="P-loop containing nucleoside triphosphate hydrolases"/>
    <property type="match status" value="1"/>
</dbReference>
<dbReference type="NCBIfam" id="TIGR00231">
    <property type="entry name" value="small_GTP"/>
    <property type="match status" value="1"/>
</dbReference>
<comment type="caution">
    <text evidence="6">The sequence shown here is derived from an EMBL/GenBank/DDBJ whole genome shotgun (WGS) entry which is preliminary data.</text>
</comment>
<feature type="domain" description="Hydrogen maturase F dimerization" evidence="4">
    <location>
        <begin position="207"/>
        <end position="308"/>
    </location>
</feature>
<dbReference type="GO" id="GO:0030488">
    <property type="term" value="P:tRNA methylation"/>
    <property type="evidence" value="ECO:0007669"/>
    <property type="project" value="TreeGrafter"/>
</dbReference>
<sequence length="433" mass="46856">MGMMSEAPSSERVQIGFFGIRNAGKSSVVNAVTGQNLSVISDTPGTTTDPVRKAMEISPIGPVMVIDTPGFDDEGELGTLRVVKTKETLRRVDVAVLVVDGTLGMRPKDRELLDIFEKLRIPYIVALNKTDLMLQVPGAQAGMAGAVCQSRASSGTAEDLKQSGSEAGQRTVPHAELAVSAKTGWHIRELKDLIGRLGKAKISSLGLLDGLIEPGDLFVLVIPQDASAPKGRLILPEQMMIHEILDHASMALCCQPPQLRQTLAFLAQSGKKIRMVITDSQAFSEVSKAVPEEIPLASFSILMARYKGVLEEAARGVKAVDMLQNGDKVLMSEGCTHHRQCQDIGTVKIPAWLRAYTKKNISIETSSGFGFPEDLSPYRMVIHCGGCMLNEREVQSRMRQAKEQGVPFTNYGITIAYMNGILQRSAKAIGLAL</sequence>
<dbReference type="PANTHER" id="PTHR42714:SF6">
    <property type="entry name" value="TRANSLATION INITIATION FACTOR IF-2"/>
    <property type="match status" value="1"/>
</dbReference>
<protein>
    <submittedName>
        <fullName evidence="6">[FeFe] hydrogenase H-cluster maturation GTPase HydF</fullName>
    </submittedName>
</protein>
<keyword evidence="7" id="KW-1185">Reference proteome</keyword>
<keyword evidence="1" id="KW-0547">Nucleotide-binding</keyword>
<dbReference type="Proteomes" id="UP000481852">
    <property type="component" value="Unassembled WGS sequence"/>
</dbReference>
<proteinExistence type="predicted"/>
<dbReference type="InterPro" id="IPR041606">
    <property type="entry name" value="HydF_dimer"/>
</dbReference>
<gene>
    <name evidence="6" type="primary">hydF</name>
    <name evidence="6" type="ORF">FYJ35_08690</name>
</gene>
<evidence type="ECO:0000259" key="5">
    <source>
        <dbReference type="Pfam" id="PF18133"/>
    </source>
</evidence>
<reference evidence="6 7" key="1">
    <citation type="submission" date="2019-08" db="EMBL/GenBank/DDBJ databases">
        <title>In-depth cultivation of the pig gut microbiome towards novel bacterial diversity and tailored functional studies.</title>
        <authorList>
            <person name="Wylensek D."/>
            <person name="Hitch T.C.A."/>
            <person name="Clavel T."/>
        </authorList>
    </citation>
    <scope>NUCLEOTIDE SEQUENCE [LARGE SCALE GENOMIC DNA]</scope>
    <source>
        <strain evidence="6 7">Oil+RF-744-WCA-WT-11</strain>
    </source>
</reference>
<dbReference type="InterPro" id="IPR027417">
    <property type="entry name" value="P-loop_NTPase"/>
</dbReference>
<dbReference type="Gene3D" id="3.40.50.11420">
    <property type="match status" value="1"/>
</dbReference>
<accession>A0A6L5X4H2</accession>
<dbReference type="Pfam" id="PF01926">
    <property type="entry name" value="MMR_HSR1"/>
    <property type="match status" value="1"/>
</dbReference>
<dbReference type="InterPro" id="IPR005225">
    <property type="entry name" value="Small_GTP-bd"/>
</dbReference>
<dbReference type="GO" id="GO:0005525">
    <property type="term" value="F:GTP binding"/>
    <property type="evidence" value="ECO:0007669"/>
    <property type="project" value="UniProtKB-KW"/>
</dbReference>
<dbReference type="GO" id="GO:0002098">
    <property type="term" value="P:tRNA wobble uridine modification"/>
    <property type="evidence" value="ECO:0007669"/>
    <property type="project" value="TreeGrafter"/>
</dbReference>
<feature type="domain" description="Hydrogen maturase F tetramerization" evidence="5">
    <location>
        <begin position="312"/>
        <end position="426"/>
    </location>
</feature>
<dbReference type="InterPro" id="IPR006073">
    <property type="entry name" value="GTP-bd"/>
</dbReference>
<dbReference type="AlphaFoldDB" id="A0A6L5X4H2"/>
<evidence type="ECO:0000259" key="4">
    <source>
        <dbReference type="Pfam" id="PF18128"/>
    </source>
</evidence>
<dbReference type="GO" id="GO:0005737">
    <property type="term" value="C:cytoplasm"/>
    <property type="evidence" value="ECO:0007669"/>
    <property type="project" value="TreeGrafter"/>
</dbReference>
<organism evidence="6 7">
    <name type="scientific">Porcincola intestinalis</name>
    <dbReference type="NCBI Taxonomy" id="2606632"/>
    <lineage>
        <taxon>Bacteria</taxon>
        <taxon>Bacillati</taxon>
        <taxon>Bacillota</taxon>
        <taxon>Clostridia</taxon>
        <taxon>Lachnospirales</taxon>
        <taxon>Lachnospiraceae</taxon>
        <taxon>Porcincola</taxon>
    </lineage>
</organism>
<evidence type="ECO:0000256" key="2">
    <source>
        <dbReference type="ARBA" id="ARBA00023134"/>
    </source>
</evidence>
<feature type="domain" description="G" evidence="3">
    <location>
        <begin position="14"/>
        <end position="129"/>
    </location>
</feature>
<dbReference type="Pfam" id="PF18128">
    <property type="entry name" value="HydF_dimer"/>
    <property type="match status" value="1"/>
</dbReference>
<dbReference type="Gene3D" id="3.40.50.11410">
    <property type="match status" value="1"/>
</dbReference>
<evidence type="ECO:0000256" key="1">
    <source>
        <dbReference type="ARBA" id="ARBA00022741"/>
    </source>
</evidence>
<evidence type="ECO:0000259" key="3">
    <source>
        <dbReference type="Pfam" id="PF01926"/>
    </source>
</evidence>
<name>A0A6L5X4H2_9FIRM</name>
<dbReference type="PANTHER" id="PTHR42714">
    <property type="entry name" value="TRNA MODIFICATION GTPASE GTPBP3"/>
    <property type="match status" value="1"/>
</dbReference>
<evidence type="ECO:0000313" key="7">
    <source>
        <dbReference type="Proteomes" id="UP000481852"/>
    </source>
</evidence>
<dbReference type="Pfam" id="PF18133">
    <property type="entry name" value="HydF_tetramer"/>
    <property type="match status" value="1"/>
</dbReference>
<dbReference type="Gene3D" id="3.40.50.300">
    <property type="entry name" value="P-loop containing nucleotide triphosphate hydrolases"/>
    <property type="match status" value="1"/>
</dbReference>